<name>A0ACD4ZE63_9ACTN</name>
<reference evidence="1" key="1">
    <citation type="submission" date="2022-10" db="EMBL/GenBank/DDBJ databases">
        <title>The complete genomes of actinobacterial strains from the NBC collection.</title>
        <authorList>
            <person name="Joergensen T.S."/>
            <person name="Alvarez Arevalo M."/>
            <person name="Sterndorff E.B."/>
            <person name="Faurdal D."/>
            <person name="Vuksanovic O."/>
            <person name="Mourched A.-S."/>
            <person name="Charusanti P."/>
            <person name="Shaw S."/>
            <person name="Blin K."/>
            <person name="Weber T."/>
        </authorList>
    </citation>
    <scope>NUCLEOTIDE SEQUENCE</scope>
    <source>
        <strain evidence="1">NBC 01771</strain>
    </source>
</reference>
<evidence type="ECO:0000313" key="2">
    <source>
        <dbReference type="Proteomes" id="UP001348369"/>
    </source>
</evidence>
<dbReference type="EMBL" id="CP109109">
    <property type="protein sequence ID" value="WSB96755.1"/>
    <property type="molecule type" value="Genomic_DNA"/>
</dbReference>
<accession>A0ACD4ZE63</accession>
<organism evidence="1 2">
    <name type="scientific">Streptomyces scopuliridis</name>
    <dbReference type="NCBI Taxonomy" id="452529"/>
    <lineage>
        <taxon>Bacteria</taxon>
        <taxon>Bacillati</taxon>
        <taxon>Actinomycetota</taxon>
        <taxon>Actinomycetes</taxon>
        <taxon>Kitasatosporales</taxon>
        <taxon>Streptomycetaceae</taxon>
        <taxon>Streptomyces</taxon>
    </lineage>
</organism>
<proteinExistence type="predicted"/>
<dbReference type="Proteomes" id="UP001348369">
    <property type="component" value="Chromosome"/>
</dbReference>
<gene>
    <name evidence="1" type="ORF">OG835_06920</name>
</gene>
<keyword evidence="2" id="KW-1185">Reference proteome</keyword>
<evidence type="ECO:0000313" key="1">
    <source>
        <dbReference type="EMBL" id="WSB96755.1"/>
    </source>
</evidence>
<protein>
    <submittedName>
        <fullName evidence="1">Pyridoxamine 5'-phosphate oxidase family protein</fullName>
    </submittedName>
</protein>
<sequence length="247" mass="26518">MTDRTTGRTTDTTPDRAPDNGFRPGNPAPHRADLGRRVLARRQELGLTREDVAVRAGSAPGYIQYLEEHSASPGIGFLLRLADALETTVTELTGATTDLPPGIGAAGYHPELITLSTEESRTLLSTHGVGRVAVKRDGEPAIFPVNYTVDGDLVAYRTAPDAEPAAAAGHEVAFEADHIDEAFSQGWSVLVVGPAQSVTDPERVRRLEELAHTTAWAGGDRGLWIVITPTQVTGRRIQVRHGHRPSV</sequence>